<keyword evidence="10 13" id="KW-1133">Transmembrane helix</keyword>
<evidence type="ECO:0000256" key="10">
    <source>
        <dbReference type="ARBA" id="ARBA00022989"/>
    </source>
</evidence>
<dbReference type="GO" id="GO:0005524">
    <property type="term" value="F:ATP binding"/>
    <property type="evidence" value="ECO:0007669"/>
    <property type="project" value="UniProtKB-KW"/>
</dbReference>
<dbReference type="Pfam" id="PF07730">
    <property type="entry name" value="HisKA_3"/>
    <property type="match status" value="1"/>
</dbReference>
<dbReference type="SMART" id="SM00387">
    <property type="entry name" value="HATPase_c"/>
    <property type="match status" value="1"/>
</dbReference>
<sequence length="328" mass="36688">MSEKKQDDAAKSRNRKSQIAETVIWLLIVFGLLLIVLQGIGYLEVFALQGRAAIVALAVIAAALAAAALNSYWQGIRLKEALQRLADRQRRRPTNVTFDRVEDGERVSGSDEEDEVWEEKVKFSAVIEERQRLARELHDAVSQQLFAISMTATAVGRTIEKDWERAKRQVELIEEMAAVAQSEMRALLLHLRPVHLDGKNLGEALQVLVGELQQKTAMAINFVVEGEMTLDTQSEDHLFRIAQEAISNTLRHSKAQAMTIRLAGFGRQVRLTFIDDGVGFEVEERKHSSYGLLTMEERVHEMGGSLEIESSLGGGTTIDIWIPARTVE</sequence>
<evidence type="ECO:0000313" key="15">
    <source>
        <dbReference type="EMBL" id="EFM11800.1"/>
    </source>
</evidence>
<keyword evidence="11" id="KW-0902">Two-component regulatory system</keyword>
<evidence type="ECO:0000256" key="5">
    <source>
        <dbReference type="ARBA" id="ARBA00022679"/>
    </source>
</evidence>
<dbReference type="eggNOG" id="COG4585">
    <property type="taxonomic scope" value="Bacteria"/>
</dbReference>
<dbReference type="InterPro" id="IPR036890">
    <property type="entry name" value="HATPase_C_sf"/>
</dbReference>
<reference evidence="15 16" key="1">
    <citation type="submission" date="2010-07" db="EMBL/GenBank/DDBJ databases">
        <title>The draft genome of Paenibacillus curdlanolyticus YK9.</title>
        <authorList>
            <consortium name="US DOE Joint Genome Institute (JGI-PGF)"/>
            <person name="Lucas S."/>
            <person name="Copeland A."/>
            <person name="Lapidus A."/>
            <person name="Cheng J.-F."/>
            <person name="Bruce D."/>
            <person name="Goodwin L."/>
            <person name="Pitluck S."/>
            <person name="Land M.L."/>
            <person name="Hauser L."/>
            <person name="Chang Y.-J."/>
            <person name="Jeffries C."/>
            <person name="Anderson I.J."/>
            <person name="Johnson E."/>
            <person name="Loganathan U."/>
            <person name="Mulhopadhyay B."/>
            <person name="Kyrpides N."/>
            <person name="Woyke T.J."/>
        </authorList>
    </citation>
    <scope>NUCLEOTIDE SEQUENCE [LARGE SCALE GENOMIC DNA]</scope>
    <source>
        <strain evidence="15 16">YK9</strain>
    </source>
</reference>
<evidence type="ECO:0000256" key="9">
    <source>
        <dbReference type="ARBA" id="ARBA00022840"/>
    </source>
</evidence>
<dbReference type="STRING" id="717606.PaecuDRAFT_1406"/>
<dbReference type="InterPro" id="IPR005467">
    <property type="entry name" value="His_kinase_dom"/>
</dbReference>
<dbReference type="EC" id="2.7.13.3" evidence="3"/>
<keyword evidence="8 15" id="KW-0418">Kinase</keyword>
<dbReference type="GO" id="GO:0046983">
    <property type="term" value="F:protein dimerization activity"/>
    <property type="evidence" value="ECO:0007669"/>
    <property type="project" value="InterPro"/>
</dbReference>
<evidence type="ECO:0000256" key="1">
    <source>
        <dbReference type="ARBA" id="ARBA00000085"/>
    </source>
</evidence>
<evidence type="ECO:0000256" key="2">
    <source>
        <dbReference type="ARBA" id="ARBA00004651"/>
    </source>
</evidence>
<dbReference type="Gene3D" id="1.20.5.1930">
    <property type="match status" value="1"/>
</dbReference>
<dbReference type="PROSITE" id="PS50109">
    <property type="entry name" value="HIS_KIN"/>
    <property type="match status" value="1"/>
</dbReference>
<dbReference type="AlphaFoldDB" id="E0I6Y4"/>
<evidence type="ECO:0000256" key="7">
    <source>
        <dbReference type="ARBA" id="ARBA00022741"/>
    </source>
</evidence>
<dbReference type="InterPro" id="IPR003594">
    <property type="entry name" value="HATPase_dom"/>
</dbReference>
<dbReference type="InterPro" id="IPR050482">
    <property type="entry name" value="Sensor_HK_TwoCompSys"/>
</dbReference>
<evidence type="ECO:0000256" key="13">
    <source>
        <dbReference type="SAM" id="Phobius"/>
    </source>
</evidence>
<organism evidence="15 16">
    <name type="scientific">Paenibacillus curdlanolyticus YK9</name>
    <dbReference type="NCBI Taxonomy" id="717606"/>
    <lineage>
        <taxon>Bacteria</taxon>
        <taxon>Bacillati</taxon>
        <taxon>Bacillota</taxon>
        <taxon>Bacilli</taxon>
        <taxon>Bacillales</taxon>
        <taxon>Paenibacillaceae</taxon>
        <taxon>Paenibacillus</taxon>
    </lineage>
</organism>
<dbReference type="CDD" id="cd16917">
    <property type="entry name" value="HATPase_UhpB-NarQ-NarX-like"/>
    <property type="match status" value="1"/>
</dbReference>
<dbReference type="GO" id="GO:0005886">
    <property type="term" value="C:plasma membrane"/>
    <property type="evidence" value="ECO:0007669"/>
    <property type="project" value="UniProtKB-SubCell"/>
</dbReference>
<proteinExistence type="predicted"/>
<evidence type="ECO:0000256" key="12">
    <source>
        <dbReference type="ARBA" id="ARBA00023136"/>
    </source>
</evidence>
<keyword evidence="6 13" id="KW-0812">Transmembrane</keyword>
<evidence type="ECO:0000259" key="14">
    <source>
        <dbReference type="PROSITE" id="PS50109"/>
    </source>
</evidence>
<feature type="transmembrane region" description="Helical" evidence="13">
    <location>
        <begin position="20"/>
        <end position="40"/>
    </location>
</feature>
<keyword evidence="5" id="KW-0808">Transferase</keyword>
<dbReference type="EMBL" id="AEDD01000003">
    <property type="protein sequence ID" value="EFM11800.1"/>
    <property type="molecule type" value="Genomic_DNA"/>
</dbReference>
<name>E0I6Y4_9BACL</name>
<keyword evidence="9" id="KW-0067">ATP-binding</keyword>
<keyword evidence="4" id="KW-1003">Cell membrane</keyword>
<dbReference type="OrthoDB" id="9795828at2"/>
<feature type="transmembrane region" description="Helical" evidence="13">
    <location>
        <begin position="52"/>
        <end position="73"/>
    </location>
</feature>
<keyword evidence="16" id="KW-1185">Reference proteome</keyword>
<dbReference type="PANTHER" id="PTHR24421">
    <property type="entry name" value="NITRATE/NITRITE SENSOR PROTEIN NARX-RELATED"/>
    <property type="match status" value="1"/>
</dbReference>
<evidence type="ECO:0000256" key="11">
    <source>
        <dbReference type="ARBA" id="ARBA00023012"/>
    </source>
</evidence>
<dbReference type="RefSeq" id="WP_006037419.1">
    <property type="nucleotide sequence ID" value="NZ_AEDD01000003.1"/>
</dbReference>
<accession>E0I6Y4</accession>
<feature type="domain" description="Histidine kinase" evidence="14">
    <location>
        <begin position="132"/>
        <end position="326"/>
    </location>
</feature>
<dbReference type="Gene3D" id="3.30.565.10">
    <property type="entry name" value="Histidine kinase-like ATPase, C-terminal domain"/>
    <property type="match status" value="1"/>
</dbReference>
<dbReference type="Pfam" id="PF02518">
    <property type="entry name" value="HATPase_c"/>
    <property type="match status" value="1"/>
</dbReference>
<gene>
    <name evidence="15" type="ORF">PaecuDRAFT_1406</name>
</gene>
<dbReference type="PANTHER" id="PTHR24421:SF37">
    <property type="entry name" value="SENSOR HISTIDINE KINASE NARS"/>
    <property type="match status" value="1"/>
</dbReference>
<evidence type="ECO:0000256" key="4">
    <source>
        <dbReference type="ARBA" id="ARBA00022475"/>
    </source>
</evidence>
<evidence type="ECO:0000313" key="16">
    <source>
        <dbReference type="Proteomes" id="UP000005387"/>
    </source>
</evidence>
<dbReference type="SUPFAM" id="SSF55874">
    <property type="entry name" value="ATPase domain of HSP90 chaperone/DNA topoisomerase II/histidine kinase"/>
    <property type="match status" value="1"/>
</dbReference>
<comment type="catalytic activity">
    <reaction evidence="1">
        <text>ATP + protein L-histidine = ADP + protein N-phospho-L-histidine.</text>
        <dbReference type="EC" id="2.7.13.3"/>
    </reaction>
</comment>
<keyword evidence="12 13" id="KW-0472">Membrane</keyword>
<dbReference type="GO" id="GO:0000155">
    <property type="term" value="F:phosphorelay sensor kinase activity"/>
    <property type="evidence" value="ECO:0007669"/>
    <property type="project" value="InterPro"/>
</dbReference>
<dbReference type="Proteomes" id="UP000005387">
    <property type="component" value="Unassembled WGS sequence"/>
</dbReference>
<keyword evidence="7" id="KW-0547">Nucleotide-binding</keyword>
<dbReference type="InterPro" id="IPR011712">
    <property type="entry name" value="Sig_transdc_His_kin_sub3_dim/P"/>
</dbReference>
<evidence type="ECO:0000256" key="6">
    <source>
        <dbReference type="ARBA" id="ARBA00022692"/>
    </source>
</evidence>
<evidence type="ECO:0000256" key="8">
    <source>
        <dbReference type="ARBA" id="ARBA00022777"/>
    </source>
</evidence>
<comment type="subcellular location">
    <subcellularLocation>
        <location evidence="2">Cell membrane</location>
        <topology evidence="2">Multi-pass membrane protein</topology>
    </subcellularLocation>
</comment>
<evidence type="ECO:0000256" key="3">
    <source>
        <dbReference type="ARBA" id="ARBA00012438"/>
    </source>
</evidence>
<protein>
    <recommendedName>
        <fullName evidence="3">histidine kinase</fullName>
        <ecNumber evidence="3">2.7.13.3</ecNumber>
    </recommendedName>
</protein>